<name>A0ABU9KF66_9BACI</name>
<accession>A0ABU9KF66</accession>
<evidence type="ECO:0000313" key="2">
    <source>
        <dbReference type="EMBL" id="MEL3974683.1"/>
    </source>
</evidence>
<feature type="transmembrane region" description="Helical" evidence="1">
    <location>
        <begin position="426"/>
        <end position="443"/>
    </location>
</feature>
<keyword evidence="1" id="KW-0812">Transmembrane</keyword>
<keyword evidence="1" id="KW-1133">Transmembrane helix</keyword>
<feature type="transmembrane region" description="Helical" evidence="1">
    <location>
        <begin position="384"/>
        <end position="414"/>
    </location>
</feature>
<dbReference type="RefSeq" id="WP_341986233.1">
    <property type="nucleotide sequence ID" value="NZ_JBBYAF010000070.1"/>
</dbReference>
<keyword evidence="1" id="KW-0472">Membrane</keyword>
<feature type="transmembrane region" description="Helical" evidence="1">
    <location>
        <begin position="7"/>
        <end position="28"/>
    </location>
</feature>
<evidence type="ECO:0000256" key="1">
    <source>
        <dbReference type="SAM" id="Phobius"/>
    </source>
</evidence>
<dbReference type="EMBL" id="JBBYAF010000070">
    <property type="protein sequence ID" value="MEL3974683.1"/>
    <property type="molecule type" value="Genomic_DNA"/>
</dbReference>
<evidence type="ECO:0000313" key="3">
    <source>
        <dbReference type="Proteomes" id="UP001389717"/>
    </source>
</evidence>
<dbReference type="Proteomes" id="UP001389717">
    <property type="component" value="Unassembled WGS sequence"/>
</dbReference>
<protein>
    <submittedName>
        <fullName evidence="2">Uncharacterized protein</fullName>
    </submittedName>
</protein>
<proteinExistence type="predicted"/>
<feature type="transmembrane region" description="Helical" evidence="1">
    <location>
        <begin position="494"/>
        <end position="514"/>
    </location>
</feature>
<organism evidence="2 3">
    <name type="scientific">Rossellomorea oryzaecorticis</name>
    <dbReference type="NCBI Taxonomy" id="1396505"/>
    <lineage>
        <taxon>Bacteria</taxon>
        <taxon>Bacillati</taxon>
        <taxon>Bacillota</taxon>
        <taxon>Bacilli</taxon>
        <taxon>Bacillales</taxon>
        <taxon>Bacillaceae</taxon>
        <taxon>Rossellomorea</taxon>
    </lineage>
</organism>
<reference evidence="2 3" key="1">
    <citation type="submission" date="2024-04" db="EMBL/GenBank/DDBJ databases">
        <title>Bacillus oryzaecorticis sp. nov., a moderately halophilic bacterium isolated from rice husks.</title>
        <authorList>
            <person name="Zhu H.-S."/>
        </authorList>
    </citation>
    <scope>NUCLEOTIDE SEQUENCE [LARGE SCALE GENOMIC DNA]</scope>
    <source>
        <strain evidence="2 3">ZC255</strain>
    </source>
</reference>
<comment type="caution">
    <text evidence="2">The sequence shown here is derived from an EMBL/GenBank/DDBJ whole genome shotgun (WGS) entry which is preliminary data.</text>
</comment>
<keyword evidence="3" id="KW-1185">Reference proteome</keyword>
<sequence>MKERLKSFGIPLMIILLLMGALVIHQLLEVKKQPQPDWSRSVPLGFTSEERPQMFFNNGSLFLTDNGKVRQLAFDDQFNITEDSVKNTKVTRGFPFWTDGSVFIQMKSGQLIATKNSKEVVISEEATGLSTSGEKIFYWVENDLFTVNPADLSSKNIHTFSKNIMEVYQGDNGSAIVQEQQNNASAVLHYMDENEKLAGGPFATVKISTSHHIDGLTYEVENNKLTVLYNEELRAQGVLSYKIVKLQSSLDELGTGTLKPENLKFLNVDSGENLQGPRSAKLVTVDGKKSILFTSEGHKLSDHNAVSVYLAPLEDTVSLLQAEAIGTTKHYSYLPFQLSENSFAWLDYGGDTYELFGASQDPEVIASSVELNKRNVKEAVNNSIMMLFSSVITILISFYWVLPSLLLLILLYMFRPNIFEKDGINWVEYASILIFLFMPFTFMNKSMNGYFYFAAPDYLTFTGGGYVGILIITLVTGLIWKFGRNPDWGTFGGVFYFMGVYILIYVSSFGPYIFNLF</sequence>
<feature type="transmembrane region" description="Helical" evidence="1">
    <location>
        <begin position="463"/>
        <end position="482"/>
    </location>
</feature>
<gene>
    <name evidence="2" type="ORF">AAEO50_20555</name>
</gene>